<dbReference type="PIRSF" id="PIRSF000770">
    <property type="entry name" value="RNA_pol_sigma-SigE/K"/>
    <property type="match status" value="1"/>
</dbReference>
<dbReference type="GO" id="GO:0006352">
    <property type="term" value="P:DNA-templated transcription initiation"/>
    <property type="evidence" value="ECO:0007669"/>
    <property type="project" value="InterPro"/>
</dbReference>
<dbReference type="SUPFAM" id="SSF88659">
    <property type="entry name" value="Sigma3 and sigma4 domains of RNA polymerase sigma factors"/>
    <property type="match status" value="2"/>
</dbReference>
<dbReference type="NCBIfam" id="NF005413">
    <property type="entry name" value="PRK06986.1"/>
    <property type="match status" value="1"/>
</dbReference>
<dbReference type="PANTHER" id="PTHR30385:SF7">
    <property type="entry name" value="RNA POLYMERASE SIGMA FACTOR FLIA"/>
    <property type="match status" value="1"/>
</dbReference>
<keyword evidence="3" id="KW-0238">DNA-binding</keyword>
<dbReference type="CDD" id="cd06171">
    <property type="entry name" value="Sigma70_r4"/>
    <property type="match status" value="1"/>
</dbReference>
<dbReference type="InterPro" id="IPR013325">
    <property type="entry name" value="RNA_pol_sigma_r2"/>
</dbReference>
<dbReference type="Pfam" id="PF04542">
    <property type="entry name" value="Sigma70_r2"/>
    <property type="match status" value="1"/>
</dbReference>
<evidence type="ECO:0000256" key="4">
    <source>
        <dbReference type="ARBA" id="ARBA00023163"/>
    </source>
</evidence>
<dbReference type="InterPro" id="IPR007627">
    <property type="entry name" value="RNA_pol_sigma70_r2"/>
</dbReference>
<dbReference type="PROSITE" id="PS00715">
    <property type="entry name" value="SIGMA70_1"/>
    <property type="match status" value="1"/>
</dbReference>
<gene>
    <name evidence="7" type="ORF">UFOPK4098_01336</name>
    <name evidence="8" type="ORF">UFOPK4347_01238</name>
</gene>
<evidence type="ECO:0000256" key="3">
    <source>
        <dbReference type="ARBA" id="ARBA00023125"/>
    </source>
</evidence>
<dbReference type="NCBIfam" id="TIGR02479">
    <property type="entry name" value="FliA_WhiG"/>
    <property type="match status" value="1"/>
</dbReference>
<dbReference type="Gene3D" id="1.20.140.160">
    <property type="match status" value="1"/>
</dbReference>
<dbReference type="InterPro" id="IPR000943">
    <property type="entry name" value="RNA_pol_sigma70"/>
</dbReference>
<dbReference type="AlphaFoldDB" id="A0A6J7RIK6"/>
<sequence>MNIRGARYTVESAWEDWASSRTPQAREWLVVNYSSLVKFVAGRLGAGLPKNVDTADLVSAGIFGLMDAIEKYVPVHGAKFETYAVPRIRGAILDSLRALDWVPRSVRTKARSVQTAITQLEHTMGRAPNDEEIAEELQITVEELQKWLADVAVGTVGPLDHLVADRAPSGVGQQIGPADTAMEEQAMRAHMREEIKNLPERERTVLVLYYDENLTLVEIGEILGVTESRVSQIHSKAVLQLRSRLAAAEY</sequence>
<dbReference type="InterPro" id="IPR013324">
    <property type="entry name" value="RNA_pol_sigma_r3/r4-like"/>
</dbReference>
<evidence type="ECO:0000259" key="6">
    <source>
        <dbReference type="PROSITE" id="PS00716"/>
    </source>
</evidence>
<dbReference type="GO" id="GO:0003899">
    <property type="term" value="F:DNA-directed RNA polymerase activity"/>
    <property type="evidence" value="ECO:0007669"/>
    <property type="project" value="InterPro"/>
</dbReference>
<keyword evidence="2" id="KW-0731">Sigma factor</keyword>
<dbReference type="InterPro" id="IPR007624">
    <property type="entry name" value="RNA_pol_sigma70_r3"/>
</dbReference>
<evidence type="ECO:0000313" key="7">
    <source>
        <dbReference type="EMBL" id="CAB5028609.1"/>
    </source>
</evidence>
<dbReference type="NCBIfam" id="TIGR02937">
    <property type="entry name" value="sigma70-ECF"/>
    <property type="match status" value="1"/>
</dbReference>
<dbReference type="PRINTS" id="PR00046">
    <property type="entry name" value="SIGMA70FCT"/>
</dbReference>
<reference evidence="7" key="1">
    <citation type="submission" date="2020-05" db="EMBL/GenBank/DDBJ databases">
        <authorList>
            <person name="Chiriac C."/>
            <person name="Salcher M."/>
            <person name="Ghai R."/>
            <person name="Kavagutti S V."/>
        </authorList>
    </citation>
    <scope>NUCLEOTIDE SEQUENCE</scope>
</reference>
<accession>A0A6J7RIK6</accession>
<feature type="domain" description="RNA polymerase sigma-70" evidence="5">
    <location>
        <begin position="56"/>
        <end position="69"/>
    </location>
</feature>
<name>A0A6J7RIK6_9ZZZZ</name>
<dbReference type="PANTHER" id="PTHR30385">
    <property type="entry name" value="SIGMA FACTOR F FLAGELLAR"/>
    <property type="match status" value="1"/>
</dbReference>
<proteinExistence type="predicted"/>
<evidence type="ECO:0000313" key="8">
    <source>
        <dbReference type="EMBL" id="CAB5066630.1"/>
    </source>
</evidence>
<feature type="domain" description="RNA polymerase sigma-70" evidence="6">
    <location>
        <begin position="215"/>
        <end position="241"/>
    </location>
</feature>
<protein>
    <submittedName>
        <fullName evidence="7">Unannotated protein</fullName>
    </submittedName>
</protein>
<evidence type="ECO:0000256" key="2">
    <source>
        <dbReference type="ARBA" id="ARBA00023082"/>
    </source>
</evidence>
<dbReference type="Pfam" id="PF04545">
    <property type="entry name" value="Sigma70_r4"/>
    <property type="match status" value="1"/>
</dbReference>
<dbReference type="InterPro" id="IPR014284">
    <property type="entry name" value="RNA_pol_sigma-70_dom"/>
</dbReference>
<keyword evidence="4" id="KW-0804">Transcription</keyword>
<dbReference type="InterPro" id="IPR012845">
    <property type="entry name" value="RNA_pol_sigma_FliA_WhiG"/>
</dbReference>
<dbReference type="Pfam" id="PF04539">
    <property type="entry name" value="Sigma70_r3"/>
    <property type="match status" value="1"/>
</dbReference>
<dbReference type="EMBL" id="CAFBQU010000036">
    <property type="protein sequence ID" value="CAB5066630.1"/>
    <property type="molecule type" value="Genomic_DNA"/>
</dbReference>
<keyword evidence="1" id="KW-0805">Transcription regulation</keyword>
<dbReference type="EMBL" id="CAFBPN010000100">
    <property type="protein sequence ID" value="CAB5028609.1"/>
    <property type="molecule type" value="Genomic_DNA"/>
</dbReference>
<dbReference type="InterPro" id="IPR007630">
    <property type="entry name" value="RNA_pol_sigma70_r4"/>
</dbReference>
<dbReference type="SUPFAM" id="SSF88946">
    <property type="entry name" value="Sigma2 domain of RNA polymerase sigma factors"/>
    <property type="match status" value="1"/>
</dbReference>
<dbReference type="PROSITE" id="PS00716">
    <property type="entry name" value="SIGMA70_2"/>
    <property type="match status" value="1"/>
</dbReference>
<evidence type="ECO:0000259" key="5">
    <source>
        <dbReference type="PROSITE" id="PS00715"/>
    </source>
</evidence>
<organism evidence="7">
    <name type="scientific">freshwater metagenome</name>
    <dbReference type="NCBI Taxonomy" id="449393"/>
    <lineage>
        <taxon>unclassified sequences</taxon>
        <taxon>metagenomes</taxon>
        <taxon>ecological metagenomes</taxon>
    </lineage>
</organism>
<evidence type="ECO:0000256" key="1">
    <source>
        <dbReference type="ARBA" id="ARBA00023015"/>
    </source>
</evidence>
<dbReference type="GO" id="GO:0016987">
    <property type="term" value="F:sigma factor activity"/>
    <property type="evidence" value="ECO:0007669"/>
    <property type="project" value="UniProtKB-KW"/>
</dbReference>
<dbReference type="Gene3D" id="1.10.1740.10">
    <property type="match status" value="1"/>
</dbReference>
<dbReference type="GO" id="GO:0003677">
    <property type="term" value="F:DNA binding"/>
    <property type="evidence" value="ECO:0007669"/>
    <property type="project" value="UniProtKB-KW"/>
</dbReference>